<sequence length="142" mass="13962">MSIPVDVADLAQTLTSFGSGYLLTVSPAGTVKVVTVDPVVEDGMLLVRGPGRGTLTNLAANPQVSLAFPPPQPHGFTLLVDGTGVAEGDDVRVQPSGAVLHRPAAHGDGPPAPVSAPATDCGNDCHPVAGPVAGPASGSVSG</sequence>
<dbReference type="RefSeq" id="WP_367994906.1">
    <property type="nucleotide sequence ID" value="NZ_JBFPJR010000029.1"/>
</dbReference>
<accession>A0ABV3T1C4</accession>
<name>A0ABV3T1C4_9ACTN</name>
<protein>
    <submittedName>
        <fullName evidence="1">Pyridoxamine 5'-phosphate oxidase family protein</fullName>
    </submittedName>
</protein>
<evidence type="ECO:0000313" key="2">
    <source>
        <dbReference type="Proteomes" id="UP001556631"/>
    </source>
</evidence>
<dbReference type="Gene3D" id="2.30.110.10">
    <property type="entry name" value="Electron Transport, Fmn-binding Protein, Chain A"/>
    <property type="match status" value="1"/>
</dbReference>
<dbReference type="EMBL" id="JBFPJR010000029">
    <property type="protein sequence ID" value="MEX0428938.1"/>
    <property type="molecule type" value="Genomic_DNA"/>
</dbReference>
<keyword evidence="2" id="KW-1185">Reference proteome</keyword>
<dbReference type="InterPro" id="IPR012349">
    <property type="entry name" value="Split_barrel_FMN-bd"/>
</dbReference>
<organism evidence="1 2">
    <name type="scientific">Nocardioides eburneus</name>
    <dbReference type="NCBI Taxonomy" id="3231482"/>
    <lineage>
        <taxon>Bacteria</taxon>
        <taxon>Bacillati</taxon>
        <taxon>Actinomycetota</taxon>
        <taxon>Actinomycetes</taxon>
        <taxon>Propionibacteriales</taxon>
        <taxon>Nocardioidaceae</taxon>
        <taxon>Nocardioides</taxon>
    </lineage>
</organism>
<proteinExistence type="predicted"/>
<evidence type="ECO:0000313" key="1">
    <source>
        <dbReference type="EMBL" id="MEX0428938.1"/>
    </source>
</evidence>
<reference evidence="1 2" key="1">
    <citation type="submission" date="2024-07" db="EMBL/GenBank/DDBJ databases">
        <authorList>
            <person name="Lee S."/>
            <person name="Kang M."/>
        </authorList>
    </citation>
    <scope>NUCLEOTIDE SEQUENCE [LARGE SCALE GENOMIC DNA]</scope>
    <source>
        <strain evidence="1 2">DS6</strain>
    </source>
</reference>
<gene>
    <name evidence="1" type="ORF">AB3X52_15025</name>
</gene>
<comment type="caution">
    <text evidence="1">The sequence shown here is derived from an EMBL/GenBank/DDBJ whole genome shotgun (WGS) entry which is preliminary data.</text>
</comment>
<dbReference type="Proteomes" id="UP001556631">
    <property type="component" value="Unassembled WGS sequence"/>
</dbReference>
<dbReference type="SUPFAM" id="SSF50475">
    <property type="entry name" value="FMN-binding split barrel"/>
    <property type="match status" value="1"/>
</dbReference>